<dbReference type="PANTHER" id="PTHR43201">
    <property type="entry name" value="ACYL-COA SYNTHETASE"/>
    <property type="match status" value="1"/>
</dbReference>
<dbReference type="Gene3D" id="3.40.50.12780">
    <property type="entry name" value="N-terminal domain of ligase-like"/>
    <property type="match status" value="1"/>
</dbReference>
<evidence type="ECO:0000259" key="2">
    <source>
        <dbReference type="Pfam" id="PF00501"/>
    </source>
</evidence>
<dbReference type="AlphaFoldDB" id="A0A1H1ZAH2"/>
<dbReference type="Pfam" id="PF00501">
    <property type="entry name" value="AMP-binding"/>
    <property type="match status" value="1"/>
</dbReference>
<reference evidence="4 5" key="1">
    <citation type="submission" date="2016-10" db="EMBL/GenBank/DDBJ databases">
        <authorList>
            <person name="de Groot N.N."/>
        </authorList>
    </citation>
    <scope>NUCLEOTIDE SEQUENCE [LARGE SCALE GENOMIC DNA]</scope>
    <source>
        <strain evidence="4 5">DSM 21800</strain>
    </source>
</reference>
<dbReference type="NCBIfam" id="NF005858">
    <property type="entry name" value="PRK07787.1"/>
    <property type="match status" value="1"/>
</dbReference>
<dbReference type="PROSITE" id="PS00455">
    <property type="entry name" value="AMP_BINDING"/>
    <property type="match status" value="1"/>
</dbReference>
<dbReference type="Gene3D" id="3.30.300.30">
    <property type="match status" value="1"/>
</dbReference>
<dbReference type="Pfam" id="PF13193">
    <property type="entry name" value="AMP-binding_C"/>
    <property type="match status" value="1"/>
</dbReference>
<dbReference type="InterPro" id="IPR020845">
    <property type="entry name" value="AMP-binding_CS"/>
</dbReference>
<gene>
    <name evidence="4" type="ORF">SAMN04489812_5095</name>
</gene>
<dbReference type="OrthoDB" id="9803968at2"/>
<dbReference type="InterPro" id="IPR025110">
    <property type="entry name" value="AMP-bd_C"/>
</dbReference>
<keyword evidence="4" id="KW-0436">Ligase</keyword>
<keyword evidence="5" id="KW-1185">Reference proteome</keyword>
<feature type="domain" description="AMP-dependent synthetase/ligase" evidence="2">
    <location>
        <begin position="54"/>
        <end position="342"/>
    </location>
</feature>
<evidence type="ECO:0000313" key="4">
    <source>
        <dbReference type="EMBL" id="SDT30708.1"/>
    </source>
</evidence>
<evidence type="ECO:0000313" key="5">
    <source>
        <dbReference type="Proteomes" id="UP000199103"/>
    </source>
</evidence>
<dbReference type="RefSeq" id="WP_091528802.1">
    <property type="nucleotide sequence ID" value="NZ_LT629772.1"/>
</dbReference>
<feature type="domain" description="AMP-binding enzyme C-terminal" evidence="3">
    <location>
        <begin position="394"/>
        <end position="466"/>
    </location>
</feature>
<accession>A0A1H1ZAH2</accession>
<name>A0A1H1ZAH2_9ACTN</name>
<dbReference type="InterPro" id="IPR045851">
    <property type="entry name" value="AMP-bd_C_sf"/>
</dbReference>
<evidence type="ECO:0000256" key="1">
    <source>
        <dbReference type="ARBA" id="ARBA00006432"/>
    </source>
</evidence>
<dbReference type="InterPro" id="IPR000873">
    <property type="entry name" value="AMP-dep_synth/lig_dom"/>
</dbReference>
<dbReference type="PANTHER" id="PTHR43201:SF8">
    <property type="entry name" value="ACYL-COA SYNTHETASE FAMILY MEMBER 3"/>
    <property type="match status" value="1"/>
</dbReference>
<proteinExistence type="inferred from homology"/>
<dbReference type="GO" id="GO:0006631">
    <property type="term" value="P:fatty acid metabolic process"/>
    <property type="evidence" value="ECO:0007669"/>
    <property type="project" value="TreeGrafter"/>
</dbReference>
<protein>
    <submittedName>
        <fullName evidence="4">Fatty acid CoA ligase FadD36</fullName>
    </submittedName>
</protein>
<dbReference type="InterPro" id="IPR042099">
    <property type="entry name" value="ANL_N_sf"/>
</dbReference>
<sequence>MALFPDSPGSLFPDSDVSGHGSAAITIAGDPIGRSDLFGAAAAVAARIAGAPAAAVLATPTLSTAIAIVGCLQAGVPAVPIPPDSGPRERAHLLTDSGAAIWIGDRPDDLPATLPSFVVDPAQRATAPAEPDSDSTAMIMYTSGTTGSPKGALIPRRALAAQLDGLAEAWQWGPDDVLVQGLPLFHVHGLVLGLLGPLRVGSRLIHTGKPRPELYAAAAERGGTMFFGVPTVWSRIAAAPGAARALSSARLLISGSAGLPSTVFRDVKALAGQGPIERYGMTETLITLAARAGGEGRPGWVGSPITGVEARIVDDHGRPVPTDGEAIGDLQIRGTTVFDGYLGRPEATAESFTADGWFRTGDVAAVDDHDQHRIVGRAAQDLIKSGGYRVGAGEIEAVLLDYPGIEEAAVVGEPDQDLGQRIVAYVVGDRVDERAVIDWVAGQLSVHKRPRAIRTVGSLPRNAMGKIQKSLLG</sequence>
<dbReference type="GO" id="GO:0031956">
    <property type="term" value="F:medium-chain fatty acid-CoA ligase activity"/>
    <property type="evidence" value="ECO:0007669"/>
    <property type="project" value="TreeGrafter"/>
</dbReference>
<dbReference type="STRING" id="630515.SAMN04489812_5095"/>
<comment type="similarity">
    <text evidence="1">Belongs to the ATP-dependent AMP-binding enzyme family.</text>
</comment>
<dbReference type="EMBL" id="LT629772">
    <property type="protein sequence ID" value="SDT30708.1"/>
    <property type="molecule type" value="Genomic_DNA"/>
</dbReference>
<organism evidence="4 5">
    <name type="scientific">Microlunatus soli</name>
    <dbReference type="NCBI Taxonomy" id="630515"/>
    <lineage>
        <taxon>Bacteria</taxon>
        <taxon>Bacillati</taxon>
        <taxon>Actinomycetota</taxon>
        <taxon>Actinomycetes</taxon>
        <taxon>Propionibacteriales</taxon>
        <taxon>Propionibacteriaceae</taxon>
        <taxon>Microlunatus</taxon>
    </lineage>
</organism>
<dbReference type="SUPFAM" id="SSF56801">
    <property type="entry name" value="Acetyl-CoA synthetase-like"/>
    <property type="match status" value="1"/>
</dbReference>
<evidence type="ECO:0000259" key="3">
    <source>
        <dbReference type="Pfam" id="PF13193"/>
    </source>
</evidence>
<dbReference type="Proteomes" id="UP000199103">
    <property type="component" value="Chromosome I"/>
</dbReference>